<dbReference type="SMART" id="SM00938">
    <property type="entry name" value="P-II"/>
    <property type="match status" value="1"/>
</dbReference>
<reference evidence="6 7" key="1">
    <citation type="submission" date="2019-05" db="EMBL/GenBank/DDBJ databases">
        <title>The Complete Genome Sequence of the n-alkane-degrading Desulfoglaeba alkanexedens ALDC reveals multiple alkylsuccinate synthase gene clusters.</title>
        <authorList>
            <person name="Callaghan A.V."/>
            <person name="Davidova I.A."/>
            <person name="Duncan K.E."/>
            <person name="Morris B."/>
            <person name="McInerney M.J."/>
        </authorList>
    </citation>
    <scope>NUCLEOTIDE SEQUENCE [LARGE SCALE GENOMIC DNA]</scope>
    <source>
        <strain evidence="6 7">ALDC</strain>
    </source>
</reference>
<dbReference type="SUPFAM" id="SSF54913">
    <property type="entry name" value="GlnB-like"/>
    <property type="match status" value="1"/>
</dbReference>
<dbReference type="InterPro" id="IPR017918">
    <property type="entry name" value="N-reg_PII_CS"/>
</dbReference>
<dbReference type="InterPro" id="IPR011322">
    <property type="entry name" value="N-reg_PII-like_a/b"/>
</dbReference>
<dbReference type="InterPro" id="IPR002187">
    <property type="entry name" value="N-reg_PII"/>
</dbReference>
<dbReference type="PANTHER" id="PTHR30115">
    <property type="entry name" value="NITROGEN REGULATORY PROTEIN P-II"/>
    <property type="match status" value="1"/>
</dbReference>
<dbReference type="PANTHER" id="PTHR30115:SF13">
    <property type="entry name" value="PII-LIKE PROTEIN GLNBI"/>
    <property type="match status" value="1"/>
</dbReference>
<keyword evidence="2" id="KW-0805">Transcription regulation</keyword>
<comment type="function">
    <text evidence="1">Could be involved in the regulation of nitrogen fixation.</text>
</comment>
<dbReference type="GO" id="GO:0006808">
    <property type="term" value="P:regulation of nitrogen utilization"/>
    <property type="evidence" value="ECO:0007669"/>
    <property type="project" value="InterPro"/>
</dbReference>
<dbReference type="PROSITE" id="PS00638">
    <property type="entry name" value="PII_GLNB_CTER"/>
    <property type="match status" value="1"/>
</dbReference>
<dbReference type="EMBL" id="CP040098">
    <property type="protein sequence ID" value="QCQ21990.1"/>
    <property type="molecule type" value="Genomic_DNA"/>
</dbReference>
<proteinExistence type="inferred from homology"/>
<evidence type="ECO:0000256" key="4">
    <source>
        <dbReference type="ARBA" id="ARBA00023231"/>
    </source>
</evidence>
<dbReference type="Proteomes" id="UP000298602">
    <property type="component" value="Chromosome"/>
</dbReference>
<dbReference type="OrthoDB" id="9802729at2"/>
<dbReference type="PROSITE" id="PS51343">
    <property type="entry name" value="PII_GLNB_DOM"/>
    <property type="match status" value="1"/>
</dbReference>
<sequence>MKMIVAILRPDRLKGVEDRLKEAGFPSLTEFSVRGRGRQKGITIGDMHYEKLPKSCLLIAAKDGDVKTITGIVTDAGKTGHIGDGKIFVIDVEEAIRIRTGEQGEATL</sequence>
<evidence type="ECO:0000256" key="5">
    <source>
        <dbReference type="RuleBase" id="RU003936"/>
    </source>
</evidence>
<gene>
    <name evidence="6" type="ORF">FDQ92_07265</name>
</gene>
<keyword evidence="3" id="KW-0804">Transcription</keyword>
<evidence type="ECO:0000256" key="2">
    <source>
        <dbReference type="ARBA" id="ARBA00023015"/>
    </source>
</evidence>
<protein>
    <submittedName>
        <fullName evidence="6">P-II family nitrogen regulator</fullName>
    </submittedName>
</protein>
<dbReference type="GO" id="GO:0005524">
    <property type="term" value="F:ATP binding"/>
    <property type="evidence" value="ECO:0007669"/>
    <property type="project" value="TreeGrafter"/>
</dbReference>
<evidence type="ECO:0000256" key="3">
    <source>
        <dbReference type="ARBA" id="ARBA00023163"/>
    </source>
</evidence>
<dbReference type="RefSeq" id="WP_137423959.1">
    <property type="nucleotide sequence ID" value="NZ_CP040098.1"/>
</dbReference>
<dbReference type="AlphaFoldDB" id="A0A4P8L2F4"/>
<dbReference type="PRINTS" id="PR00340">
    <property type="entry name" value="PIIGLNB"/>
</dbReference>
<dbReference type="Pfam" id="PF00543">
    <property type="entry name" value="P-II"/>
    <property type="match status" value="1"/>
</dbReference>
<dbReference type="GO" id="GO:0030234">
    <property type="term" value="F:enzyme regulator activity"/>
    <property type="evidence" value="ECO:0007669"/>
    <property type="project" value="InterPro"/>
</dbReference>
<name>A0A4P8L2F4_9BACT</name>
<organism evidence="6 7">
    <name type="scientific">Desulfoglaeba alkanexedens ALDC</name>
    <dbReference type="NCBI Taxonomy" id="980445"/>
    <lineage>
        <taxon>Bacteria</taxon>
        <taxon>Pseudomonadati</taxon>
        <taxon>Thermodesulfobacteriota</taxon>
        <taxon>Syntrophobacteria</taxon>
        <taxon>Syntrophobacterales</taxon>
        <taxon>Syntrophobacteraceae</taxon>
        <taxon>Desulfoglaeba</taxon>
    </lineage>
</organism>
<evidence type="ECO:0000313" key="7">
    <source>
        <dbReference type="Proteomes" id="UP000298602"/>
    </source>
</evidence>
<reference evidence="6 7" key="2">
    <citation type="submission" date="2019-05" db="EMBL/GenBank/DDBJ databases">
        <authorList>
            <person name="Suflita J.M."/>
            <person name="Marks C.R."/>
        </authorList>
    </citation>
    <scope>NUCLEOTIDE SEQUENCE [LARGE SCALE GENOMIC DNA]</scope>
    <source>
        <strain evidence="6 7">ALDC</strain>
    </source>
</reference>
<dbReference type="InterPro" id="IPR015867">
    <property type="entry name" value="N-reg_PII/ATP_PRibTrfase_C"/>
</dbReference>
<evidence type="ECO:0000256" key="1">
    <source>
        <dbReference type="ARBA" id="ARBA00002440"/>
    </source>
</evidence>
<accession>A0A4P8L2F4</accession>
<dbReference type="Gene3D" id="3.30.70.120">
    <property type="match status" value="1"/>
</dbReference>
<dbReference type="GO" id="GO:0005829">
    <property type="term" value="C:cytosol"/>
    <property type="evidence" value="ECO:0007669"/>
    <property type="project" value="TreeGrafter"/>
</dbReference>
<dbReference type="KEGG" id="dax:FDQ92_07265"/>
<keyword evidence="7" id="KW-1185">Reference proteome</keyword>
<keyword evidence="4" id="KW-0535">Nitrogen fixation</keyword>
<comment type="similarity">
    <text evidence="5">Belongs to the P(II) protein family.</text>
</comment>
<evidence type="ECO:0000313" key="6">
    <source>
        <dbReference type="EMBL" id="QCQ21990.1"/>
    </source>
</evidence>